<dbReference type="GO" id="GO:0009090">
    <property type="term" value="P:homoserine biosynthetic process"/>
    <property type="evidence" value="ECO:0007669"/>
    <property type="project" value="UniProtKB-ARBA"/>
</dbReference>
<evidence type="ECO:0000256" key="21">
    <source>
        <dbReference type="ARBA" id="ARBA00023154"/>
    </source>
</evidence>
<dbReference type="SUPFAM" id="SSF53633">
    <property type="entry name" value="Carbamate kinase-like"/>
    <property type="match status" value="1"/>
</dbReference>
<evidence type="ECO:0000256" key="4">
    <source>
        <dbReference type="ARBA" id="ARBA00005056"/>
    </source>
</evidence>
<dbReference type="GO" id="GO:0004412">
    <property type="term" value="F:homoserine dehydrogenase activity"/>
    <property type="evidence" value="ECO:0007669"/>
    <property type="project" value="UniProtKB-EC"/>
</dbReference>
<comment type="pathway">
    <text evidence="4">Amino-acid biosynthesis; L-threonine biosynthesis; L-threonine from L-aspartate: step 3/5.</text>
</comment>
<evidence type="ECO:0000256" key="10">
    <source>
        <dbReference type="ARBA" id="ARBA00022605"/>
    </source>
</evidence>
<dbReference type="SUPFAM" id="SSF55347">
    <property type="entry name" value="Glyceraldehyde-3-phosphate dehydrogenase-like, C-terminal domain"/>
    <property type="match status" value="1"/>
</dbReference>
<gene>
    <name evidence="30" type="ORF">SAMN06296036_12553</name>
</gene>
<keyword evidence="21" id="KW-0457">Lysine biosynthesis</keyword>
<evidence type="ECO:0000256" key="1">
    <source>
        <dbReference type="ARBA" id="ARBA00001920"/>
    </source>
</evidence>
<keyword evidence="31" id="KW-1185">Reference proteome</keyword>
<evidence type="ECO:0000256" key="28">
    <source>
        <dbReference type="SAM" id="Coils"/>
    </source>
</evidence>
<dbReference type="InterPro" id="IPR045865">
    <property type="entry name" value="ACT-like_dom_sf"/>
</dbReference>
<dbReference type="InterPro" id="IPR001342">
    <property type="entry name" value="HDH_cat"/>
</dbReference>
<dbReference type="NCBIfam" id="NF006959">
    <property type="entry name" value="PRK09436.1"/>
    <property type="match status" value="1"/>
</dbReference>
<evidence type="ECO:0000256" key="7">
    <source>
        <dbReference type="ARBA" id="ARBA00007952"/>
    </source>
</evidence>
<keyword evidence="12" id="KW-0791">Threonine biosynthesis</keyword>
<keyword evidence="16" id="KW-0067">ATP-binding</keyword>
<dbReference type="OrthoDB" id="9799110at2"/>
<evidence type="ECO:0000256" key="15">
    <source>
        <dbReference type="ARBA" id="ARBA00022777"/>
    </source>
</evidence>
<evidence type="ECO:0000256" key="24">
    <source>
        <dbReference type="ARBA" id="ARBA00044938"/>
    </source>
</evidence>
<evidence type="ECO:0000256" key="14">
    <source>
        <dbReference type="ARBA" id="ARBA00022741"/>
    </source>
</evidence>
<accession>A0A1Y6CR78</accession>
<comment type="pathway">
    <text evidence="5">Amino-acid biosynthesis; L-methionine biosynthesis via de novo pathway; L-homoserine from L-aspartate: step 3/3.</text>
</comment>
<comment type="similarity">
    <text evidence="8">In the N-terminal section; belongs to the aspartokinase family.</text>
</comment>
<comment type="catalytic activity">
    <reaction evidence="25">
        <text>L-aspartate + ATP = 4-phospho-L-aspartate + ADP</text>
        <dbReference type="Rhea" id="RHEA:23776"/>
        <dbReference type="ChEBI" id="CHEBI:29991"/>
        <dbReference type="ChEBI" id="CHEBI:30616"/>
        <dbReference type="ChEBI" id="CHEBI:57535"/>
        <dbReference type="ChEBI" id="CHEBI:456216"/>
        <dbReference type="EC" id="2.7.2.4"/>
    </reaction>
    <physiologicalReaction direction="left-to-right" evidence="25">
        <dbReference type="Rhea" id="RHEA:23777"/>
    </physiologicalReaction>
</comment>
<dbReference type="FunFam" id="3.30.2130.10:FF:000001">
    <property type="entry name" value="Bifunctional aspartokinase/homoserine dehydrogenase"/>
    <property type="match status" value="1"/>
</dbReference>
<evidence type="ECO:0000256" key="27">
    <source>
        <dbReference type="ARBA" id="ARBA00049031"/>
    </source>
</evidence>
<dbReference type="InterPro" id="IPR001048">
    <property type="entry name" value="Asp/Glu/Uridylate_kinase"/>
</dbReference>
<dbReference type="PROSITE" id="PS01042">
    <property type="entry name" value="HOMOSER_DHGENASE"/>
    <property type="match status" value="1"/>
</dbReference>
<sequence>MAYRVFKFGGSSLADTACISQVAEIIRQDPNRLTVVVSAMGGVTDALDSLAQQAVQGNRSNEKQQLETLRQRHQGVIQELTAPEDKETLAGDVDRVIAELATIFSSVETLGELTAKVHARVVSSGERMMASILASVLRSDKLDAQFLDATELIKLHKELGSLVPNHEKSIQQVQSVLIPRLNQGQTAIIPGFIGESPDGDVMTLGRGGSDYSATLLGSFLKADTVTLYKEVDGLLTADPRYVPNTRVVPELHYREAAELAYYGAKVLHPRAIIPLIPQGIPLIIKNTFKPALSGTLIAGDVSPGAYPVKALTAVSRQAMISVEGNGMMGVPGMAARTFGAMAQEDISVSLITQASSESSICFVVPQKEAQGAREALERAFKYEIEFRLIDEIKIKRDQCVIAIVGLGMSGTHGIAARAFQCIHHKEINVNAIAQGSSELNISVVIEENQMGPALRALHREYRLNRIKALHQRDSGEVNLLIHGFGQIGQTLVRQIEGQKDYFRDKIKIKTPIVSLIDSSACLFNDHGFSSEELSNVLKLKEAGKKINALDGAQSLKFLRKHLEETTYHKGVFVDLTAAETDELIREALHHNLHVVVANKKPLSIPYERYQALFDLAHEKGLFIRYEATVGAGLPVLDTLEKLSEAGDDVYEILGCLSGTLGYLMTQMEDGALFSEAVRIAYEKGYTEPDPRDDLSGMDVARKALILARTLDIRINMEDIQLESLYPEHLSHDDPQIFIESLKEIDDEVCKKIATAKAEGKVLRYVARLSREEVSVGVEAVDAQSPLGRLRGTANQVSIRTRRYNGNPLIVTGPGAGADVTAAGVLNDVIAIAASQERGY</sequence>
<dbReference type="STRING" id="1513793.SAMN06296036_12553"/>
<dbReference type="UniPathway" id="UPA00051">
    <property type="reaction ID" value="UER00462"/>
</dbReference>
<keyword evidence="20" id="KW-0915">Sodium</keyword>
<dbReference type="Pfam" id="PF03447">
    <property type="entry name" value="NAD_binding_3"/>
    <property type="match status" value="1"/>
</dbReference>
<keyword evidence="14" id="KW-0547">Nucleotide-binding</keyword>
<dbReference type="GO" id="GO:0050661">
    <property type="term" value="F:NADP binding"/>
    <property type="evidence" value="ECO:0007669"/>
    <property type="project" value="InterPro"/>
</dbReference>
<dbReference type="SUPFAM" id="SSF55021">
    <property type="entry name" value="ACT-like"/>
    <property type="match status" value="2"/>
</dbReference>
<dbReference type="GO" id="GO:0046872">
    <property type="term" value="F:metal ion binding"/>
    <property type="evidence" value="ECO:0007669"/>
    <property type="project" value="UniProtKB-KW"/>
</dbReference>
<dbReference type="SUPFAM" id="SSF51735">
    <property type="entry name" value="NAD(P)-binding Rossmann-fold domains"/>
    <property type="match status" value="1"/>
</dbReference>
<dbReference type="InterPro" id="IPR036291">
    <property type="entry name" value="NAD(P)-bd_dom_sf"/>
</dbReference>
<keyword evidence="10" id="KW-0028">Amino-acid biosynthesis</keyword>
<keyword evidence="13" id="KW-0479">Metal-binding</keyword>
<dbReference type="InterPro" id="IPR019811">
    <property type="entry name" value="HDH_CS"/>
</dbReference>
<dbReference type="GO" id="GO:0005524">
    <property type="term" value="F:ATP binding"/>
    <property type="evidence" value="ECO:0007669"/>
    <property type="project" value="UniProtKB-KW"/>
</dbReference>
<evidence type="ECO:0000256" key="22">
    <source>
        <dbReference type="ARBA" id="ARBA00023167"/>
    </source>
</evidence>
<dbReference type="GO" id="GO:0009089">
    <property type="term" value="P:lysine biosynthetic process via diaminopimelate"/>
    <property type="evidence" value="ECO:0007669"/>
    <property type="project" value="UniProtKB-UniPathway"/>
</dbReference>
<dbReference type="Gene3D" id="3.30.360.10">
    <property type="entry name" value="Dihydrodipicolinate Reductase, domain 2"/>
    <property type="match status" value="1"/>
</dbReference>
<dbReference type="PIRSF" id="PIRSF000727">
    <property type="entry name" value="ThrA"/>
    <property type="match status" value="1"/>
</dbReference>
<dbReference type="InterPro" id="IPR049638">
    <property type="entry name" value="AK-HD"/>
</dbReference>
<comment type="pathway">
    <text evidence="3">Amino-acid biosynthesis; L-methionine biosynthesis via de novo pathway; L-homoserine from L-aspartate: step 1/3.</text>
</comment>
<proteinExistence type="inferred from homology"/>
<dbReference type="GO" id="GO:0009088">
    <property type="term" value="P:threonine biosynthetic process"/>
    <property type="evidence" value="ECO:0007669"/>
    <property type="project" value="UniProtKB-UniPathway"/>
</dbReference>
<comment type="similarity">
    <text evidence="7">In the C-terminal section; belongs to the homoserine dehydrogenase family.</text>
</comment>
<evidence type="ECO:0000256" key="12">
    <source>
        <dbReference type="ARBA" id="ARBA00022697"/>
    </source>
</evidence>
<feature type="domain" description="ACT" evidence="29">
    <location>
        <begin position="322"/>
        <end position="391"/>
    </location>
</feature>
<dbReference type="PROSITE" id="PS51671">
    <property type="entry name" value="ACT"/>
    <property type="match status" value="2"/>
</dbReference>
<dbReference type="Gene3D" id="3.40.1160.10">
    <property type="entry name" value="Acetylglutamate kinase-like"/>
    <property type="match status" value="1"/>
</dbReference>
<dbReference type="GO" id="GO:0004072">
    <property type="term" value="F:aspartate kinase activity"/>
    <property type="evidence" value="ECO:0007669"/>
    <property type="project" value="UniProtKB-EC"/>
</dbReference>
<dbReference type="PANTHER" id="PTHR43070">
    <property type="match status" value="1"/>
</dbReference>
<dbReference type="InterPro" id="IPR005106">
    <property type="entry name" value="Asp/hSer_DH_NAD-bd"/>
</dbReference>
<evidence type="ECO:0000256" key="13">
    <source>
        <dbReference type="ARBA" id="ARBA00022723"/>
    </source>
</evidence>
<comment type="subunit">
    <text evidence="9">Homotetramer.</text>
</comment>
<dbReference type="InterPro" id="IPR042199">
    <property type="entry name" value="AsparK_Bifunc_asparK/hSer_DH"/>
</dbReference>
<evidence type="ECO:0000256" key="26">
    <source>
        <dbReference type="ARBA" id="ARBA00048841"/>
    </source>
</evidence>
<evidence type="ECO:0000256" key="6">
    <source>
        <dbReference type="ARBA" id="ARBA00005139"/>
    </source>
</evidence>
<evidence type="ECO:0000256" key="9">
    <source>
        <dbReference type="ARBA" id="ARBA00011881"/>
    </source>
</evidence>
<comment type="catalytic activity">
    <reaction evidence="27">
        <text>L-homoserine + NAD(+) = L-aspartate 4-semialdehyde + NADH + H(+)</text>
        <dbReference type="Rhea" id="RHEA:15757"/>
        <dbReference type="ChEBI" id="CHEBI:15378"/>
        <dbReference type="ChEBI" id="CHEBI:57476"/>
        <dbReference type="ChEBI" id="CHEBI:57540"/>
        <dbReference type="ChEBI" id="CHEBI:57945"/>
        <dbReference type="ChEBI" id="CHEBI:537519"/>
        <dbReference type="EC" id="1.1.1.3"/>
    </reaction>
    <physiologicalReaction direction="right-to-left" evidence="27">
        <dbReference type="Rhea" id="RHEA:15759"/>
    </physiologicalReaction>
</comment>
<comment type="pathway">
    <text evidence="6">Amino-acid biosynthesis; L-threonine biosynthesis; L-threonine from L-aspartate: step 1/5.</text>
</comment>
<dbReference type="InterPro" id="IPR001341">
    <property type="entry name" value="Asp_kinase"/>
</dbReference>
<dbReference type="UniPathway" id="UPA00050">
    <property type="reaction ID" value="UER00063"/>
</dbReference>
<dbReference type="CDD" id="cd04243">
    <property type="entry name" value="AAK_AK-HSDH-like"/>
    <property type="match status" value="1"/>
</dbReference>
<comment type="catalytic activity">
    <reaction evidence="26">
        <text>L-homoserine + NADP(+) = L-aspartate 4-semialdehyde + NADPH + H(+)</text>
        <dbReference type="Rhea" id="RHEA:15761"/>
        <dbReference type="ChEBI" id="CHEBI:15378"/>
        <dbReference type="ChEBI" id="CHEBI:57476"/>
        <dbReference type="ChEBI" id="CHEBI:57783"/>
        <dbReference type="ChEBI" id="CHEBI:58349"/>
        <dbReference type="ChEBI" id="CHEBI:537519"/>
        <dbReference type="EC" id="1.1.1.3"/>
    </reaction>
    <physiologicalReaction direction="right-to-left" evidence="26">
        <dbReference type="Rhea" id="RHEA:15763"/>
    </physiologicalReaction>
</comment>
<keyword evidence="22" id="KW-0486">Methionine biosynthesis</keyword>
<dbReference type="GO" id="GO:0009086">
    <property type="term" value="P:methionine biosynthetic process"/>
    <property type="evidence" value="ECO:0007669"/>
    <property type="project" value="UniProtKB-KW"/>
</dbReference>
<dbReference type="InterPro" id="IPR018042">
    <property type="entry name" value="Aspartate_kinase_CS"/>
</dbReference>
<dbReference type="PANTHER" id="PTHR43070:SF3">
    <property type="entry name" value="HOMOSERINE DEHYDROGENASE"/>
    <property type="match status" value="1"/>
</dbReference>
<dbReference type="AlphaFoldDB" id="A0A1Y6CR78"/>
<keyword evidence="11" id="KW-0808">Transferase</keyword>
<dbReference type="EMBL" id="FWZT01000025">
    <property type="protein sequence ID" value="SMF69805.1"/>
    <property type="molecule type" value="Genomic_DNA"/>
</dbReference>
<reference evidence="31" key="1">
    <citation type="submission" date="2017-04" db="EMBL/GenBank/DDBJ databases">
        <authorList>
            <person name="Varghese N."/>
            <person name="Submissions S."/>
        </authorList>
    </citation>
    <scope>NUCLEOTIDE SEQUENCE [LARGE SCALE GENOMIC DNA]</scope>
    <source>
        <strain evidence="31">RKEM611</strain>
    </source>
</reference>
<keyword evidence="23" id="KW-0511">Multifunctional enzyme</keyword>
<dbReference type="NCBIfam" id="TIGR00657">
    <property type="entry name" value="asp_kinases"/>
    <property type="match status" value="1"/>
</dbReference>
<dbReference type="Pfam" id="PF22468">
    <property type="entry name" value="ACT_9"/>
    <property type="match status" value="2"/>
</dbReference>
<dbReference type="Pfam" id="PF00696">
    <property type="entry name" value="AA_kinase"/>
    <property type="match status" value="1"/>
</dbReference>
<keyword evidence="15 30" id="KW-0418">Kinase</keyword>
<evidence type="ECO:0000256" key="23">
    <source>
        <dbReference type="ARBA" id="ARBA00023268"/>
    </source>
</evidence>
<name>A0A1Y6CR78_9BACT</name>
<organism evidence="30 31">
    <name type="scientific">Pseudobacteriovorax antillogorgiicola</name>
    <dbReference type="NCBI Taxonomy" id="1513793"/>
    <lineage>
        <taxon>Bacteria</taxon>
        <taxon>Pseudomonadati</taxon>
        <taxon>Bdellovibrionota</taxon>
        <taxon>Oligoflexia</taxon>
        <taxon>Oligoflexales</taxon>
        <taxon>Pseudobacteriovoracaceae</taxon>
        <taxon>Pseudobacteriovorax</taxon>
    </lineage>
</organism>
<dbReference type="CDD" id="cd04921">
    <property type="entry name" value="ACT_AKi-HSDH-ThrA-like_1"/>
    <property type="match status" value="1"/>
</dbReference>
<dbReference type="CDD" id="cd04892">
    <property type="entry name" value="ACT_AK-like_2"/>
    <property type="match status" value="1"/>
</dbReference>
<dbReference type="Gene3D" id="3.30.2130.10">
    <property type="entry name" value="VC0802-like"/>
    <property type="match status" value="1"/>
</dbReference>
<dbReference type="InterPro" id="IPR036393">
    <property type="entry name" value="AceGlu_kinase-like_sf"/>
</dbReference>
<evidence type="ECO:0000256" key="5">
    <source>
        <dbReference type="ARBA" id="ARBA00005062"/>
    </source>
</evidence>
<evidence type="ECO:0000256" key="19">
    <source>
        <dbReference type="ARBA" id="ARBA00023027"/>
    </source>
</evidence>
<dbReference type="Gene3D" id="1.20.120.1320">
    <property type="entry name" value="Aspartokinase, catalytic domain"/>
    <property type="match status" value="1"/>
</dbReference>
<comment type="function">
    <text evidence="24">Bifunctional aspartate kinase and homoserine dehydrogenase that catalyzes the first and the third steps toward the synthesis of lysine, methionine and threonine from aspartate.</text>
</comment>
<dbReference type="InterPro" id="IPR054352">
    <property type="entry name" value="ACT_Aspartokinase"/>
</dbReference>
<evidence type="ECO:0000256" key="11">
    <source>
        <dbReference type="ARBA" id="ARBA00022679"/>
    </source>
</evidence>
<evidence type="ECO:0000256" key="17">
    <source>
        <dbReference type="ARBA" id="ARBA00022857"/>
    </source>
</evidence>
<evidence type="ECO:0000256" key="16">
    <source>
        <dbReference type="ARBA" id="ARBA00022840"/>
    </source>
</evidence>
<feature type="coiled-coil region" evidence="28">
    <location>
        <begin position="52"/>
        <end position="79"/>
    </location>
</feature>
<dbReference type="UniPathway" id="UPA00034">
    <property type="reaction ID" value="UER00015"/>
</dbReference>
<evidence type="ECO:0000256" key="8">
    <source>
        <dbReference type="ARBA" id="ARBA00010046"/>
    </source>
</evidence>
<evidence type="ECO:0000256" key="20">
    <source>
        <dbReference type="ARBA" id="ARBA00023053"/>
    </source>
</evidence>
<evidence type="ECO:0000256" key="25">
    <source>
        <dbReference type="ARBA" id="ARBA00048561"/>
    </source>
</evidence>
<keyword evidence="17" id="KW-0521">NADP</keyword>
<evidence type="ECO:0000256" key="3">
    <source>
        <dbReference type="ARBA" id="ARBA00004986"/>
    </source>
</evidence>
<keyword evidence="19" id="KW-0520">NAD</keyword>
<comment type="cofactor">
    <cofactor evidence="1">
        <name>a metal cation</name>
        <dbReference type="ChEBI" id="CHEBI:25213"/>
    </cofactor>
</comment>
<dbReference type="Proteomes" id="UP000192907">
    <property type="component" value="Unassembled WGS sequence"/>
</dbReference>
<dbReference type="InterPro" id="IPR002912">
    <property type="entry name" value="ACT_dom"/>
</dbReference>
<dbReference type="Pfam" id="PF00742">
    <property type="entry name" value="Homoserine_dh"/>
    <property type="match status" value="1"/>
</dbReference>
<protein>
    <submittedName>
        <fullName evidence="30">Aspartate kinase</fullName>
    </submittedName>
</protein>
<keyword evidence="28" id="KW-0175">Coiled coil</keyword>
<evidence type="ECO:0000256" key="2">
    <source>
        <dbReference type="ARBA" id="ARBA00004766"/>
    </source>
</evidence>
<dbReference type="FunFam" id="3.30.360.10:FF:000006">
    <property type="entry name" value="Bifunctional aspartokinase/homoserine dehydrogenase"/>
    <property type="match status" value="1"/>
</dbReference>
<evidence type="ECO:0000313" key="30">
    <source>
        <dbReference type="EMBL" id="SMF69805.1"/>
    </source>
</evidence>
<evidence type="ECO:0000313" key="31">
    <source>
        <dbReference type="Proteomes" id="UP000192907"/>
    </source>
</evidence>
<dbReference type="InterPro" id="IPR011147">
    <property type="entry name" value="Bifunc_Aspkin/hSer_DH"/>
</dbReference>
<dbReference type="RefSeq" id="WP_132324057.1">
    <property type="nucleotide sequence ID" value="NZ_FWZT01000025.1"/>
</dbReference>
<evidence type="ECO:0000256" key="18">
    <source>
        <dbReference type="ARBA" id="ARBA00023002"/>
    </source>
</evidence>
<dbReference type="Gene3D" id="3.30.70.260">
    <property type="match status" value="1"/>
</dbReference>
<evidence type="ECO:0000259" key="29">
    <source>
        <dbReference type="PROSITE" id="PS51671"/>
    </source>
</evidence>
<keyword evidence="18" id="KW-0560">Oxidoreductase</keyword>
<dbReference type="PROSITE" id="PS00324">
    <property type="entry name" value="ASPARTOKINASE"/>
    <property type="match status" value="1"/>
</dbReference>
<comment type="pathway">
    <text evidence="2">Amino-acid biosynthesis; L-lysine biosynthesis via DAP pathway; (S)-tetrahydrodipicolinate from L-aspartate: step 1/4.</text>
</comment>
<dbReference type="Gene3D" id="3.40.50.720">
    <property type="entry name" value="NAD(P)-binding Rossmann-like Domain"/>
    <property type="match status" value="1"/>
</dbReference>
<feature type="domain" description="ACT" evidence="29">
    <location>
        <begin position="403"/>
        <end position="482"/>
    </location>
</feature>